<organism evidence="1 2">
    <name type="scientific">Streptomyces alkaliterrae</name>
    <dbReference type="NCBI Taxonomy" id="2213162"/>
    <lineage>
        <taxon>Bacteria</taxon>
        <taxon>Bacillati</taxon>
        <taxon>Actinomycetota</taxon>
        <taxon>Actinomycetes</taxon>
        <taxon>Kitasatosporales</taxon>
        <taxon>Streptomycetaceae</taxon>
        <taxon>Streptomyces</taxon>
    </lineage>
</organism>
<name>A0A7W3ZLV3_9ACTN</name>
<gene>
    <name evidence="1" type="ORF">H3146_07700</name>
</gene>
<proteinExistence type="predicted"/>
<evidence type="ECO:0000313" key="1">
    <source>
        <dbReference type="EMBL" id="MBB1253254.1"/>
    </source>
</evidence>
<reference evidence="2" key="1">
    <citation type="submission" date="2020-05" db="EMBL/GenBank/DDBJ databases">
        <title>Classification of alakaliphilic streptomycetes isolated from an alkaline soil next to Lonar Crater, India and a proposal for the recognition of Streptomyces alkaliterrae sp. nov.</title>
        <authorList>
            <person name="Golinska P."/>
        </authorList>
    </citation>
    <scope>NUCLEOTIDE SEQUENCE [LARGE SCALE GENOMIC DNA]</scope>
    <source>
        <strain evidence="2">OF3</strain>
    </source>
</reference>
<sequence>MLADRAGRFVRSVGRWTSSYDDECPWPGEGEWAEAAEVYGEERVSRCRDVLRDVRVLGGLRYDSLSWSLEETVTFWPELDIDPDDGFPAVSLIEHSAAHPFGVWLDEEGVVRFMAGSEAGGEYVAVFPTVSHLIASDAVHAECARWTEAERGGPDGVPGLEALLQGMRPLGDASGWTEGWWEADGVRAHLWRTFSHVFDSPELVRWRVWVRDEEARATLRAMRGRGRCSVSRHTCGRRPV</sequence>
<protein>
    <submittedName>
        <fullName evidence="1">Uncharacterized protein</fullName>
    </submittedName>
</protein>
<comment type="caution">
    <text evidence="1">The sequence shown here is derived from an EMBL/GenBank/DDBJ whole genome shotgun (WGS) entry which is preliminary data.</text>
</comment>
<dbReference type="EMBL" id="JABJWZ010000044">
    <property type="protein sequence ID" value="MBB1253254.1"/>
    <property type="molecule type" value="Genomic_DNA"/>
</dbReference>
<dbReference type="AlphaFoldDB" id="A0A7W3ZLV3"/>
<evidence type="ECO:0000313" key="2">
    <source>
        <dbReference type="Proteomes" id="UP000525686"/>
    </source>
</evidence>
<dbReference type="RefSeq" id="WP_181353880.1">
    <property type="nucleotide sequence ID" value="NZ_JABJWZ010000044.1"/>
</dbReference>
<dbReference type="Proteomes" id="UP000525686">
    <property type="component" value="Unassembled WGS sequence"/>
</dbReference>
<accession>A0A7W3ZLV3</accession>